<reference evidence="1" key="1">
    <citation type="submission" date="2014-09" db="EMBL/GenBank/DDBJ databases">
        <authorList>
            <person name="Magalhaes I.L.F."/>
            <person name="Oliveira U."/>
            <person name="Santos F.R."/>
            <person name="Vidigal T.H.D.A."/>
            <person name="Brescovit A.D."/>
            <person name="Santos A.J."/>
        </authorList>
    </citation>
    <scope>NUCLEOTIDE SEQUENCE</scope>
    <source>
        <tissue evidence="1">Shoot tissue taken approximately 20 cm above the soil surface</tissue>
    </source>
</reference>
<protein>
    <submittedName>
        <fullName evidence="1">Uncharacterized protein</fullName>
    </submittedName>
</protein>
<dbReference type="AlphaFoldDB" id="A0A0A9E9Y7"/>
<evidence type="ECO:0000313" key="1">
    <source>
        <dbReference type="EMBL" id="JAD95848.1"/>
    </source>
</evidence>
<sequence>MMMLLLRGRRRPMMLLLLRGRRRLMMLLLRRRRGLVGPVLGGRRAGGVLLGLRGLVVRLAVAGGAAAHGV</sequence>
<dbReference type="EMBL" id="GBRH01202047">
    <property type="protein sequence ID" value="JAD95848.1"/>
    <property type="molecule type" value="Transcribed_RNA"/>
</dbReference>
<proteinExistence type="predicted"/>
<accession>A0A0A9E9Y7</accession>
<organism evidence="1">
    <name type="scientific">Arundo donax</name>
    <name type="common">Giant reed</name>
    <name type="synonym">Donax arundinaceus</name>
    <dbReference type="NCBI Taxonomy" id="35708"/>
    <lineage>
        <taxon>Eukaryota</taxon>
        <taxon>Viridiplantae</taxon>
        <taxon>Streptophyta</taxon>
        <taxon>Embryophyta</taxon>
        <taxon>Tracheophyta</taxon>
        <taxon>Spermatophyta</taxon>
        <taxon>Magnoliopsida</taxon>
        <taxon>Liliopsida</taxon>
        <taxon>Poales</taxon>
        <taxon>Poaceae</taxon>
        <taxon>PACMAD clade</taxon>
        <taxon>Arundinoideae</taxon>
        <taxon>Arundineae</taxon>
        <taxon>Arundo</taxon>
    </lineage>
</organism>
<name>A0A0A9E9Y7_ARUDO</name>
<reference evidence="1" key="2">
    <citation type="journal article" date="2015" name="Data Brief">
        <title>Shoot transcriptome of the giant reed, Arundo donax.</title>
        <authorList>
            <person name="Barrero R.A."/>
            <person name="Guerrero F.D."/>
            <person name="Moolhuijzen P."/>
            <person name="Goolsby J.A."/>
            <person name="Tidwell J."/>
            <person name="Bellgard S.E."/>
            <person name="Bellgard M.I."/>
        </authorList>
    </citation>
    <scope>NUCLEOTIDE SEQUENCE</scope>
    <source>
        <tissue evidence="1">Shoot tissue taken approximately 20 cm above the soil surface</tissue>
    </source>
</reference>